<feature type="compositionally biased region" description="Acidic residues" evidence="1">
    <location>
        <begin position="137"/>
        <end position="162"/>
    </location>
</feature>
<feature type="compositionally biased region" description="Basic and acidic residues" evidence="1">
    <location>
        <begin position="21"/>
        <end position="38"/>
    </location>
</feature>
<evidence type="ECO:0000313" key="2">
    <source>
        <dbReference type="EMBL" id="KTB39180.1"/>
    </source>
</evidence>
<evidence type="ECO:0000313" key="3">
    <source>
        <dbReference type="Proteomes" id="UP000054988"/>
    </source>
</evidence>
<protein>
    <submittedName>
        <fullName evidence="2">Uncharacterized protein</fullName>
    </submittedName>
</protein>
<gene>
    <name evidence="2" type="ORF">WG66_8207</name>
</gene>
<organism evidence="2 3">
    <name type="scientific">Moniliophthora roreri</name>
    <name type="common">Frosty pod rot fungus</name>
    <name type="synonym">Monilia roreri</name>
    <dbReference type="NCBI Taxonomy" id="221103"/>
    <lineage>
        <taxon>Eukaryota</taxon>
        <taxon>Fungi</taxon>
        <taxon>Dikarya</taxon>
        <taxon>Basidiomycota</taxon>
        <taxon>Agaricomycotina</taxon>
        <taxon>Agaricomycetes</taxon>
        <taxon>Agaricomycetidae</taxon>
        <taxon>Agaricales</taxon>
        <taxon>Marasmiineae</taxon>
        <taxon>Marasmiaceae</taxon>
        <taxon>Moniliophthora</taxon>
    </lineage>
</organism>
<sequence>MVAHILKCPNASDAAKKLARKLKEGAKENDNTKKRIREEDTEDDEDENARKPTKKQALHTNSIPTKINFLRELDIPFTDVQAGRICAQLEKATVSANLPGGWFENLEVIKLIKMIYETARDVMPSRQLVGGELLHEVDDEVEIDDEDEETDDEDEEADEDDEVKDRRERFASWYCKKSGIFQQALMHAMDIVHHPERINQTFFYIECELHPDHENRASEDKYRLRETFMAPLDGTLVYESYQYMKVLDEQVKASGQIGPILVRMVDMTDSIAQWRPLAIPYSTEAARKILEDTKWGDVWWASRLCDMLEVPESSYEFVGEHVKLPDDLLHDTPMTDFLAVNRERFWNDPNCEYFNGDPRCDYTGRHIAFEEGDYTVVSLIKLYLSSPHELSYKLLVKVNALDKSL</sequence>
<dbReference type="EMBL" id="LATX01001701">
    <property type="protein sequence ID" value="KTB39180.1"/>
    <property type="molecule type" value="Genomic_DNA"/>
</dbReference>
<comment type="caution">
    <text evidence="2">The sequence shown here is derived from an EMBL/GenBank/DDBJ whole genome shotgun (WGS) entry which is preliminary data.</text>
</comment>
<dbReference type="eggNOG" id="ENOG502R286">
    <property type="taxonomic scope" value="Eukaryota"/>
</dbReference>
<dbReference type="Proteomes" id="UP000054988">
    <property type="component" value="Unassembled WGS sequence"/>
</dbReference>
<evidence type="ECO:0000256" key="1">
    <source>
        <dbReference type="SAM" id="MobiDB-lite"/>
    </source>
</evidence>
<feature type="region of interest" description="Disordered" evidence="1">
    <location>
        <begin position="19"/>
        <end position="60"/>
    </location>
</feature>
<dbReference type="AlphaFoldDB" id="A0A0W0FS31"/>
<proteinExistence type="predicted"/>
<accession>A0A0W0FS31</accession>
<name>A0A0W0FS31_MONRR</name>
<feature type="region of interest" description="Disordered" evidence="1">
    <location>
        <begin position="134"/>
        <end position="164"/>
    </location>
</feature>
<reference evidence="2 3" key="1">
    <citation type="submission" date="2015-12" db="EMBL/GenBank/DDBJ databases">
        <title>Draft genome sequence of Moniliophthora roreri, the causal agent of frosty pod rot of cacao.</title>
        <authorList>
            <person name="Aime M.C."/>
            <person name="Diaz-Valderrama J.R."/>
            <person name="Kijpornyongpan T."/>
            <person name="Phillips-Mora W."/>
        </authorList>
    </citation>
    <scope>NUCLEOTIDE SEQUENCE [LARGE SCALE GENOMIC DNA]</scope>
    <source>
        <strain evidence="2 3">MCA 2952</strain>
    </source>
</reference>